<dbReference type="EMBL" id="CM042009">
    <property type="protein sequence ID" value="KAI3789821.1"/>
    <property type="molecule type" value="Genomic_DNA"/>
</dbReference>
<protein>
    <submittedName>
        <fullName evidence="1">Uncharacterized protein</fullName>
    </submittedName>
</protein>
<evidence type="ECO:0000313" key="2">
    <source>
        <dbReference type="Proteomes" id="UP001055811"/>
    </source>
</evidence>
<gene>
    <name evidence="1" type="ORF">L2E82_02625</name>
</gene>
<keyword evidence="2" id="KW-1185">Reference proteome</keyword>
<name>A0ACB9H3G1_CICIN</name>
<organism evidence="1 2">
    <name type="scientific">Cichorium intybus</name>
    <name type="common">Chicory</name>
    <dbReference type="NCBI Taxonomy" id="13427"/>
    <lineage>
        <taxon>Eukaryota</taxon>
        <taxon>Viridiplantae</taxon>
        <taxon>Streptophyta</taxon>
        <taxon>Embryophyta</taxon>
        <taxon>Tracheophyta</taxon>
        <taxon>Spermatophyta</taxon>
        <taxon>Magnoliopsida</taxon>
        <taxon>eudicotyledons</taxon>
        <taxon>Gunneridae</taxon>
        <taxon>Pentapetalae</taxon>
        <taxon>asterids</taxon>
        <taxon>campanulids</taxon>
        <taxon>Asterales</taxon>
        <taxon>Asteraceae</taxon>
        <taxon>Cichorioideae</taxon>
        <taxon>Cichorieae</taxon>
        <taxon>Cichoriinae</taxon>
        <taxon>Cichorium</taxon>
    </lineage>
</organism>
<accession>A0ACB9H3G1</accession>
<evidence type="ECO:0000313" key="1">
    <source>
        <dbReference type="EMBL" id="KAI3789821.1"/>
    </source>
</evidence>
<comment type="caution">
    <text evidence="1">The sequence shown here is derived from an EMBL/GenBank/DDBJ whole genome shotgun (WGS) entry which is preliminary data.</text>
</comment>
<proteinExistence type="predicted"/>
<reference evidence="2" key="1">
    <citation type="journal article" date="2022" name="Mol. Ecol. Resour.">
        <title>The genomes of chicory, endive, great burdock and yacon provide insights into Asteraceae palaeo-polyploidization history and plant inulin production.</title>
        <authorList>
            <person name="Fan W."/>
            <person name="Wang S."/>
            <person name="Wang H."/>
            <person name="Wang A."/>
            <person name="Jiang F."/>
            <person name="Liu H."/>
            <person name="Zhao H."/>
            <person name="Xu D."/>
            <person name="Zhang Y."/>
        </authorList>
    </citation>
    <scope>NUCLEOTIDE SEQUENCE [LARGE SCALE GENOMIC DNA]</scope>
    <source>
        <strain evidence="2">cv. Punajuju</strain>
    </source>
</reference>
<dbReference type="Proteomes" id="UP001055811">
    <property type="component" value="Linkage Group LG01"/>
</dbReference>
<sequence length="68" mass="7846">MVIGSCSSILLFSKFHREISPKKRELFVDFSPITCALDPHHDDPDPPLSTHFLLLINFFLFRLTDLSE</sequence>
<reference evidence="1 2" key="2">
    <citation type="journal article" date="2022" name="Mol. Ecol. Resour.">
        <title>The genomes of chicory, endive, great burdock and yacon provide insights into Asteraceae paleo-polyploidization history and plant inulin production.</title>
        <authorList>
            <person name="Fan W."/>
            <person name="Wang S."/>
            <person name="Wang H."/>
            <person name="Wang A."/>
            <person name="Jiang F."/>
            <person name="Liu H."/>
            <person name="Zhao H."/>
            <person name="Xu D."/>
            <person name="Zhang Y."/>
        </authorList>
    </citation>
    <scope>NUCLEOTIDE SEQUENCE [LARGE SCALE GENOMIC DNA]</scope>
    <source>
        <strain evidence="2">cv. Punajuju</strain>
        <tissue evidence="1">Leaves</tissue>
    </source>
</reference>